<feature type="region of interest" description="Disordered" evidence="1">
    <location>
        <begin position="26"/>
        <end position="95"/>
    </location>
</feature>
<keyword evidence="2" id="KW-0732">Signal</keyword>
<dbReference type="AGR" id="Xenbase:XB-GENE-22063311"/>
<evidence type="ECO:0000256" key="1">
    <source>
        <dbReference type="SAM" id="MobiDB-lite"/>
    </source>
</evidence>
<dbReference type="Proteomes" id="UP000008143">
    <property type="component" value="Chromosome 8"/>
</dbReference>
<feature type="compositionally biased region" description="Low complexity" evidence="1">
    <location>
        <begin position="67"/>
        <end position="85"/>
    </location>
</feature>
<feature type="region of interest" description="Disordered" evidence="1">
    <location>
        <begin position="116"/>
        <end position="164"/>
    </location>
</feature>
<feature type="compositionally biased region" description="Polar residues" evidence="1">
    <location>
        <begin position="116"/>
        <end position="142"/>
    </location>
</feature>
<sequence>MKLILGLLVLFPWTLRAQDNQMVTSNDSDITTGVNSEQQTDASNSTSDQGSYNNTYNTLTTGSDSYTTETAAADAPTDSSDPLPTNSSSYNTDGNMLENKDALLVTSVNNNVLESTVMSSSPTSTDSGTYSTAESTVYSLSKSEGDSASEDQSNENSNSMESEQGDTSCAVYEILREAGMVGYRGLSAADWICVLKMTNLFHPSEKNAVRCRNLKSHKAKYSCECFGDNVHKYIQCQMKTMRDPTDLWNQFCNGKDLSQYTRACESQLPQEPRKY</sequence>
<evidence type="ECO:0000256" key="2">
    <source>
        <dbReference type="SAM" id="SignalP"/>
    </source>
</evidence>
<dbReference type="InterPro" id="IPR023346">
    <property type="entry name" value="Lysozyme-like_dom_sf"/>
</dbReference>
<feature type="compositionally biased region" description="Polar residues" evidence="1">
    <location>
        <begin position="26"/>
        <end position="66"/>
    </location>
</feature>
<organism evidence="3 4">
    <name type="scientific">Xenopus tropicalis</name>
    <name type="common">Western clawed frog</name>
    <name type="synonym">Silurana tropicalis</name>
    <dbReference type="NCBI Taxonomy" id="8364"/>
    <lineage>
        <taxon>Eukaryota</taxon>
        <taxon>Metazoa</taxon>
        <taxon>Chordata</taxon>
        <taxon>Craniata</taxon>
        <taxon>Vertebrata</taxon>
        <taxon>Euteleostomi</taxon>
        <taxon>Amphibia</taxon>
        <taxon>Batrachia</taxon>
        <taxon>Anura</taxon>
        <taxon>Pipoidea</taxon>
        <taxon>Pipidae</taxon>
        <taxon>Xenopodinae</taxon>
        <taxon>Xenopus</taxon>
        <taxon>Silurana</taxon>
    </lineage>
</organism>
<dbReference type="KEGG" id="xtr:101734778"/>
<dbReference type="SMART" id="SM00263">
    <property type="entry name" value="LYZ1"/>
    <property type="match status" value="1"/>
</dbReference>
<dbReference type="AlphaFoldDB" id="A0A8J1IML7"/>
<keyword evidence="3" id="KW-1185">Reference proteome</keyword>
<gene>
    <name evidence="5" type="primary">spaca5.2</name>
    <name evidence="4" type="synonym">LOC101734778</name>
    <name evidence="5" type="synonym">spaca5</name>
</gene>
<name>A0A8J1IML7_XENTR</name>
<protein>
    <submittedName>
        <fullName evidence="4">Dentin sialophosphoprotein-like</fullName>
    </submittedName>
</protein>
<dbReference type="RefSeq" id="XP_031746799.1">
    <property type="nucleotide sequence ID" value="XM_031890939.1"/>
</dbReference>
<evidence type="ECO:0000313" key="4">
    <source>
        <dbReference type="RefSeq" id="XP_031746799.1"/>
    </source>
</evidence>
<reference evidence="4" key="1">
    <citation type="submission" date="2025-08" db="UniProtKB">
        <authorList>
            <consortium name="RefSeq"/>
        </authorList>
    </citation>
    <scope>IDENTIFICATION</scope>
    <source>
        <strain evidence="4">Nigerian</strain>
        <tissue evidence="4">Liver and blood</tissue>
    </source>
</reference>
<evidence type="ECO:0000313" key="5">
    <source>
        <dbReference type="Xenbase" id="XB-GENE-22063311"/>
    </source>
</evidence>
<feature type="signal peptide" evidence="2">
    <location>
        <begin position="1"/>
        <end position="17"/>
    </location>
</feature>
<dbReference type="OMA" id="TRACESQ"/>
<feature type="chain" id="PRO_5035244764" evidence="2">
    <location>
        <begin position="18"/>
        <end position="275"/>
    </location>
</feature>
<dbReference type="SUPFAM" id="SSF53955">
    <property type="entry name" value="Lysozyme-like"/>
    <property type="match status" value="1"/>
</dbReference>
<dbReference type="Xenbase" id="XB-GENE-22063311">
    <property type="gene designation" value="spaca5.2"/>
</dbReference>
<evidence type="ECO:0000313" key="3">
    <source>
        <dbReference type="Proteomes" id="UP000008143"/>
    </source>
</evidence>
<dbReference type="InterPro" id="IPR001916">
    <property type="entry name" value="Glyco_hydro_22"/>
</dbReference>
<accession>A0A8J1IML7</accession>
<proteinExistence type="predicted"/>